<proteinExistence type="inferred from homology"/>
<dbReference type="Proteomes" id="UP000694397">
    <property type="component" value="Chromosome 4"/>
</dbReference>
<keyword evidence="23" id="KW-1185">Reference proteome</keyword>
<dbReference type="InterPro" id="IPR038729">
    <property type="entry name" value="Rad50/SbcC_AAA"/>
</dbReference>
<dbReference type="SUPFAM" id="SSF52540">
    <property type="entry name" value="P-loop containing nucleoside triphosphate hydrolases"/>
    <property type="match status" value="1"/>
</dbReference>
<keyword evidence="13" id="KW-0779">Telomere</keyword>
<keyword evidence="5" id="KW-0158">Chromosome</keyword>
<evidence type="ECO:0000256" key="1">
    <source>
        <dbReference type="ARBA" id="ARBA00001947"/>
    </source>
</evidence>
<evidence type="ECO:0000256" key="6">
    <source>
        <dbReference type="ARBA" id="ARBA00022723"/>
    </source>
</evidence>
<feature type="domain" description="Zinc-hook" evidence="21">
    <location>
        <begin position="632"/>
        <end position="731"/>
    </location>
</feature>
<evidence type="ECO:0000259" key="21">
    <source>
        <dbReference type="PROSITE" id="PS51131"/>
    </source>
</evidence>
<reference evidence="22 23" key="1">
    <citation type="submission" date="2019-04" db="EMBL/GenBank/DDBJ databases">
        <authorList>
            <consortium name="Wellcome Sanger Institute Data Sharing"/>
        </authorList>
    </citation>
    <scope>NUCLEOTIDE SEQUENCE [LARGE SCALE GENOMIC DNA]</scope>
</reference>
<evidence type="ECO:0000256" key="2">
    <source>
        <dbReference type="ARBA" id="ARBA00004123"/>
    </source>
</evidence>
<feature type="binding site" evidence="19">
    <location>
        <position position="681"/>
    </location>
    <ligand>
        <name>Zn(2+)</name>
        <dbReference type="ChEBI" id="CHEBI:29105"/>
    </ligand>
</feature>
<dbReference type="GO" id="GO:0007004">
    <property type="term" value="P:telomere maintenance via telomerase"/>
    <property type="evidence" value="ECO:0007669"/>
    <property type="project" value="TreeGrafter"/>
</dbReference>
<keyword evidence="11" id="KW-0067">ATP-binding</keyword>
<evidence type="ECO:0000256" key="19">
    <source>
        <dbReference type="PROSITE-ProRule" id="PRU00471"/>
    </source>
</evidence>
<dbReference type="FunFam" id="3.40.50.300:FF:001065">
    <property type="entry name" value="DNA repair protein RAD50 isoform X1"/>
    <property type="match status" value="1"/>
</dbReference>
<keyword evidence="10 19" id="KW-0862">Zinc</keyword>
<evidence type="ECO:0000256" key="13">
    <source>
        <dbReference type="ARBA" id="ARBA00022895"/>
    </source>
</evidence>
<dbReference type="PROSITE" id="PS51131">
    <property type="entry name" value="ZN_HOOK"/>
    <property type="match status" value="1"/>
</dbReference>
<dbReference type="GO" id="GO:0005524">
    <property type="term" value="F:ATP binding"/>
    <property type="evidence" value="ECO:0007669"/>
    <property type="project" value="UniProtKB-KW"/>
</dbReference>
<evidence type="ECO:0000256" key="5">
    <source>
        <dbReference type="ARBA" id="ARBA00022454"/>
    </source>
</evidence>
<dbReference type="Pfam" id="PF13558">
    <property type="entry name" value="SbcC_Walker_B"/>
    <property type="match status" value="1"/>
</dbReference>
<feature type="coiled-coil region" evidence="20">
    <location>
        <begin position="709"/>
        <end position="936"/>
    </location>
</feature>
<keyword evidence="9" id="KW-0378">Hydrolase</keyword>
<feature type="binding site" evidence="19">
    <location>
        <position position="678"/>
    </location>
    <ligand>
        <name>Zn(2+)</name>
        <dbReference type="ChEBI" id="CHEBI:29105"/>
    </ligand>
</feature>
<comment type="catalytic activity">
    <reaction evidence="18">
        <text>ATP + H2O = ADP + phosphate + H(+)</text>
        <dbReference type="Rhea" id="RHEA:13065"/>
        <dbReference type="ChEBI" id="CHEBI:15377"/>
        <dbReference type="ChEBI" id="CHEBI:15378"/>
        <dbReference type="ChEBI" id="CHEBI:30616"/>
        <dbReference type="ChEBI" id="CHEBI:43474"/>
        <dbReference type="ChEBI" id="CHEBI:456216"/>
    </reaction>
</comment>
<dbReference type="GO" id="GO:0070192">
    <property type="term" value="P:chromosome organization involved in meiotic cell cycle"/>
    <property type="evidence" value="ECO:0007669"/>
    <property type="project" value="TreeGrafter"/>
</dbReference>
<evidence type="ECO:0000256" key="7">
    <source>
        <dbReference type="ARBA" id="ARBA00022741"/>
    </source>
</evidence>
<name>A0A8C9WLN6_SCLFO</name>
<dbReference type="GO" id="GO:0000781">
    <property type="term" value="C:chromosome, telomeric region"/>
    <property type="evidence" value="ECO:0007669"/>
    <property type="project" value="UniProtKB-SubCell"/>
</dbReference>
<keyword evidence="14 20" id="KW-0175">Coiled coil</keyword>
<evidence type="ECO:0000256" key="15">
    <source>
        <dbReference type="ARBA" id="ARBA00023204"/>
    </source>
</evidence>
<dbReference type="GO" id="GO:0016887">
    <property type="term" value="F:ATP hydrolysis activity"/>
    <property type="evidence" value="ECO:0007669"/>
    <property type="project" value="InterPro"/>
</dbReference>
<dbReference type="GO" id="GO:0000722">
    <property type="term" value="P:telomere maintenance via recombination"/>
    <property type="evidence" value="ECO:0007669"/>
    <property type="project" value="TreeGrafter"/>
</dbReference>
<evidence type="ECO:0000256" key="9">
    <source>
        <dbReference type="ARBA" id="ARBA00022801"/>
    </source>
</evidence>
<evidence type="ECO:0000313" key="22">
    <source>
        <dbReference type="Ensembl" id="ENSSFOP00015077790.1"/>
    </source>
</evidence>
<reference evidence="22" key="3">
    <citation type="submission" date="2025-09" db="UniProtKB">
        <authorList>
            <consortium name="Ensembl"/>
        </authorList>
    </citation>
    <scope>IDENTIFICATION</scope>
</reference>
<dbReference type="PANTHER" id="PTHR18867:SF12">
    <property type="entry name" value="DNA REPAIR PROTEIN RAD50"/>
    <property type="match status" value="1"/>
</dbReference>
<evidence type="ECO:0000256" key="20">
    <source>
        <dbReference type="SAM" id="Coils"/>
    </source>
</evidence>
<dbReference type="Pfam" id="PF13476">
    <property type="entry name" value="AAA_23"/>
    <property type="match status" value="1"/>
</dbReference>
<keyword evidence="8" id="KW-0227">DNA damage</keyword>
<dbReference type="Gene3D" id="3.40.50.300">
    <property type="entry name" value="P-loop containing nucleotide triphosphate hydrolases"/>
    <property type="match status" value="2"/>
</dbReference>
<protein>
    <submittedName>
        <fullName evidence="22">RAD50 double strand break repair protein</fullName>
    </submittedName>
</protein>
<comment type="cofactor">
    <cofactor evidence="1">
        <name>Zn(2+)</name>
        <dbReference type="ChEBI" id="CHEBI:29105"/>
    </cofactor>
</comment>
<evidence type="ECO:0000256" key="3">
    <source>
        <dbReference type="ARBA" id="ARBA00004574"/>
    </source>
</evidence>
<feature type="coiled-coil region" evidence="20">
    <location>
        <begin position="999"/>
        <end position="1052"/>
    </location>
</feature>
<dbReference type="GO" id="GO:0043047">
    <property type="term" value="F:single-stranded telomeric DNA binding"/>
    <property type="evidence" value="ECO:0007669"/>
    <property type="project" value="TreeGrafter"/>
</dbReference>
<keyword evidence="15" id="KW-0234">DNA repair</keyword>
<dbReference type="InterPro" id="IPR004584">
    <property type="entry name" value="Rad50_eukaryotes"/>
</dbReference>
<dbReference type="GO" id="GO:0003691">
    <property type="term" value="F:double-stranded telomeric DNA binding"/>
    <property type="evidence" value="ECO:0007669"/>
    <property type="project" value="TreeGrafter"/>
</dbReference>
<evidence type="ECO:0000313" key="23">
    <source>
        <dbReference type="Proteomes" id="UP000694397"/>
    </source>
</evidence>
<evidence type="ECO:0000256" key="8">
    <source>
        <dbReference type="ARBA" id="ARBA00022763"/>
    </source>
</evidence>
<gene>
    <name evidence="22" type="primary">RAD50</name>
    <name evidence="22" type="synonym">rad50</name>
</gene>
<comment type="subcellular location">
    <subcellularLocation>
        <location evidence="3">Chromosome</location>
        <location evidence="3">Telomere</location>
    </subcellularLocation>
    <subcellularLocation>
        <location evidence="2">Nucleus</location>
    </subcellularLocation>
</comment>
<organism evidence="22 23">
    <name type="scientific">Scleropages formosus</name>
    <name type="common">Asian bonytongue</name>
    <name type="synonym">Osteoglossum formosum</name>
    <dbReference type="NCBI Taxonomy" id="113540"/>
    <lineage>
        <taxon>Eukaryota</taxon>
        <taxon>Metazoa</taxon>
        <taxon>Chordata</taxon>
        <taxon>Craniata</taxon>
        <taxon>Vertebrata</taxon>
        <taxon>Euteleostomi</taxon>
        <taxon>Actinopterygii</taxon>
        <taxon>Neopterygii</taxon>
        <taxon>Teleostei</taxon>
        <taxon>Osteoglossocephala</taxon>
        <taxon>Osteoglossomorpha</taxon>
        <taxon>Osteoglossiformes</taxon>
        <taxon>Osteoglossidae</taxon>
        <taxon>Scleropages</taxon>
    </lineage>
</organism>
<reference evidence="22" key="2">
    <citation type="submission" date="2025-08" db="UniProtKB">
        <authorList>
            <consortium name="Ensembl"/>
        </authorList>
    </citation>
    <scope>IDENTIFICATION</scope>
</reference>
<dbReference type="Pfam" id="PF04423">
    <property type="entry name" value="Rad50_zn_hook"/>
    <property type="match status" value="1"/>
</dbReference>
<dbReference type="InterPro" id="IPR013134">
    <property type="entry name" value="Zn_hook_RAD50"/>
</dbReference>
<dbReference type="GO" id="GO:0030870">
    <property type="term" value="C:Mre11 complex"/>
    <property type="evidence" value="ECO:0007669"/>
    <property type="project" value="InterPro"/>
</dbReference>
<feature type="coiled-coil region" evidence="20">
    <location>
        <begin position="260"/>
        <end position="351"/>
    </location>
</feature>
<dbReference type="FunFam" id="3.40.50.300:FF:001037">
    <property type="entry name" value="DNA repair protein RAD50"/>
    <property type="match status" value="1"/>
</dbReference>
<dbReference type="Ensembl" id="ENSSFOT00015066072.1">
    <property type="protein sequence ID" value="ENSSFOP00015077790.1"/>
    <property type="gene ID" value="ENSSFOG00015000414.2"/>
</dbReference>
<keyword evidence="17" id="KW-0469">Meiosis</keyword>
<evidence type="ECO:0000256" key="11">
    <source>
        <dbReference type="ARBA" id="ARBA00022840"/>
    </source>
</evidence>
<dbReference type="SUPFAM" id="SSF75712">
    <property type="entry name" value="Rad50 coiled-coil Zn hook"/>
    <property type="match status" value="1"/>
</dbReference>
<keyword evidence="6 19" id="KW-0479">Metal-binding</keyword>
<keyword evidence="7" id="KW-0547">Nucleotide-binding</keyword>
<evidence type="ECO:0000256" key="17">
    <source>
        <dbReference type="ARBA" id="ARBA00023254"/>
    </source>
</evidence>
<keyword evidence="12" id="KW-0460">Magnesium</keyword>
<dbReference type="GO" id="GO:0051880">
    <property type="term" value="F:G-quadruplex DNA binding"/>
    <property type="evidence" value="ECO:0007669"/>
    <property type="project" value="TreeGrafter"/>
</dbReference>
<evidence type="ECO:0000256" key="12">
    <source>
        <dbReference type="ARBA" id="ARBA00022842"/>
    </source>
</evidence>
<dbReference type="Gene3D" id="1.10.287.510">
    <property type="entry name" value="Helix hairpin bin"/>
    <property type="match status" value="1"/>
</dbReference>
<dbReference type="PANTHER" id="PTHR18867">
    <property type="entry name" value="RAD50"/>
    <property type="match status" value="1"/>
</dbReference>
<accession>A0A8C9WLN6</accession>
<evidence type="ECO:0000256" key="10">
    <source>
        <dbReference type="ARBA" id="ARBA00022833"/>
    </source>
</evidence>
<dbReference type="GO" id="GO:0000794">
    <property type="term" value="C:condensed nuclear chromosome"/>
    <property type="evidence" value="ECO:0007669"/>
    <property type="project" value="TreeGrafter"/>
</dbReference>
<feature type="coiled-coil region" evidence="20">
    <location>
        <begin position="205"/>
        <end position="235"/>
    </location>
</feature>
<keyword evidence="16" id="KW-0539">Nucleus</keyword>
<comment type="similarity">
    <text evidence="4">Belongs to the SMC family. RAD50 subfamily.</text>
</comment>
<dbReference type="InterPro" id="IPR027417">
    <property type="entry name" value="P-loop_NTPase"/>
</dbReference>
<dbReference type="GO" id="GO:0006302">
    <property type="term" value="P:double-strand break repair"/>
    <property type="evidence" value="ECO:0007669"/>
    <property type="project" value="InterPro"/>
</dbReference>
<dbReference type="GO" id="GO:0046872">
    <property type="term" value="F:metal ion binding"/>
    <property type="evidence" value="ECO:0007669"/>
    <property type="project" value="UniProtKB-UniRule"/>
</dbReference>
<evidence type="ECO:0000256" key="18">
    <source>
        <dbReference type="ARBA" id="ARBA00049360"/>
    </source>
</evidence>
<evidence type="ECO:0000256" key="14">
    <source>
        <dbReference type="ARBA" id="ARBA00023054"/>
    </source>
</evidence>
<evidence type="ECO:0000256" key="16">
    <source>
        <dbReference type="ARBA" id="ARBA00023242"/>
    </source>
</evidence>
<sequence>GLVTLRKKEGNICKPLSLLCFLLFFFKCSVQICNFYTVFSVFESQTIIECLKYVTSGDFPPGSKGNTFVHDPKDAHETDVRAQIRLQFRDVNGDVVAVQRSMQCTQKGKKIEFKTLEGVITRVKHGEKVSLSSKCAEIDREMITALGVSKAVLNHVIFCHQEESNWPLSEGKALKQKFDEIFSATRYIKVLETLRQLRLKQSNCVKSCQMELKYLKQNKEKAQEIRDLLTSKESQLASSKESVQRIEGQIEPLENRLMDIDSSLSKVMKLDNDIKALESRKKQMEEDNRELEEKMEQVFQGSDEKLQEMYQNHQRTVREKERRLAECQRDIERANRECQRLNRLKSELLVEQGRLQLQADRHAQNMKNRDSQVKALAMSLEMDGYERTPFSERQLQSFHRQVKERQDKETEALNLQEKETMKQQSIDEIRDKKTGLERTIELKMDLQTKKQQELKNVKEELQKLEGSSSRLQELELELVKAERELENALQASNVEELKGEVQELQREKAELDKVQRKLDQEMETLNAHTMTRTQMEMLKKDKAEKDEQVRKIKSRHNEDLVSLLGYFPNKRQLEDWIHTKNKEIQSTREKLFKLNKDLASSEQNKTHCSMLIRQKEQQVANYEEQLFNVCGSQDFQSDLTKLQDDLEKCSKQRAMLAGATAVYTQFISQLTEEGEPCCPVCQRTFPSESELQDVINDMQSKLRLVPDKLKNTELELKRKERKRDEMMALKPIRQSLSEFQERELPELRNKLQGINREIERLKNDVEEQETLLSTLISEEETAKACLQDISLMDRYQLDLKEVERKIAQHAAKLQGVDLSRTVQQVRQEKQETQHRIDTTSSKIELKRKLIQDQQDQIQALKSNVNETRAEKLLISSNMQQQQQLESQCVEFSTEIQSLYRDIREAKEQVYPLSAMLEKLQQEKQELIDRRKQKQEEGQEKINAVKDRLRNITLFEKEIEKYITEGKDEYKEVKPVIYLLCAVYSISGVQERWLQDNLTLRKRMEELQEVSEKRKALMKEMGDMQVLQLRNERREVERKVEDLKKNRSVALGRQKGFEEEIMRFRKELREEQYCQAEERFRDKMIVMRTTELANKDLDIYYKALDQTIMKFHSMKMEEINKIIRDLWRSTYRGQDIEYVEIRSDVDENASAGVKRRTYNYRVVMVKGDTALDMRGRCSAGQKVLASLIIRLALAEAFCLNCGILALDEPTTNLDRENIESLAHALVEIIKSRSRQRNFQLLIITHDEDFVELLGRSNYVEHFYRIRKNIDQCSEISKCSVSSLTSHLN</sequence>
<dbReference type="NCBIfam" id="TIGR00606">
    <property type="entry name" value="rad50"/>
    <property type="match status" value="2"/>
</dbReference>
<dbReference type="GeneTree" id="ENSGT00390000018781"/>
<feature type="coiled-coil region" evidence="20">
    <location>
        <begin position="444"/>
        <end position="555"/>
    </location>
</feature>
<evidence type="ECO:0000256" key="4">
    <source>
        <dbReference type="ARBA" id="ARBA00009439"/>
    </source>
</evidence>